<dbReference type="InterPro" id="IPR037522">
    <property type="entry name" value="HD_GYP_dom"/>
</dbReference>
<feature type="domain" description="HD-GYP" evidence="3">
    <location>
        <begin position="1072"/>
        <end position="1270"/>
    </location>
</feature>
<name>A0A7C0XDB7_UNCW3</name>
<dbReference type="PANTHER" id="PTHR43155">
    <property type="entry name" value="CYCLIC DI-GMP PHOSPHODIESTERASE PA4108-RELATED"/>
    <property type="match status" value="1"/>
</dbReference>
<dbReference type="Gene3D" id="1.10.3210.10">
    <property type="entry name" value="Hypothetical protein af1432"/>
    <property type="match status" value="2"/>
</dbReference>
<dbReference type="SUPFAM" id="SSF55073">
    <property type="entry name" value="Nucleotide cyclase"/>
    <property type="match status" value="1"/>
</dbReference>
<dbReference type="SUPFAM" id="SSF109604">
    <property type="entry name" value="HD-domain/PDEase-like"/>
    <property type="match status" value="2"/>
</dbReference>
<dbReference type="NCBIfam" id="TIGR00254">
    <property type="entry name" value="GGDEF"/>
    <property type="match status" value="1"/>
</dbReference>
<dbReference type="Gene3D" id="3.30.450.40">
    <property type="match status" value="5"/>
</dbReference>
<feature type="domain" description="GGDEF" evidence="1">
    <location>
        <begin position="1474"/>
        <end position="1601"/>
    </location>
</feature>
<feature type="domain" description="HD-GYP" evidence="3">
    <location>
        <begin position="700"/>
        <end position="895"/>
    </location>
</feature>
<dbReference type="SMART" id="SM00471">
    <property type="entry name" value="HDc"/>
    <property type="match status" value="2"/>
</dbReference>
<proteinExistence type="predicted"/>
<comment type="caution">
    <text evidence="4">The sequence shown here is derived from an EMBL/GenBank/DDBJ whole genome shotgun (WGS) entry which is preliminary data.</text>
</comment>
<organism evidence="4">
    <name type="scientific">candidate division WOR-3 bacterium</name>
    <dbReference type="NCBI Taxonomy" id="2052148"/>
    <lineage>
        <taxon>Bacteria</taxon>
        <taxon>Bacteria division WOR-3</taxon>
    </lineage>
</organism>
<gene>
    <name evidence="4" type="ORF">ENG67_04845</name>
</gene>
<dbReference type="InterPro" id="IPR006674">
    <property type="entry name" value="HD_domain"/>
</dbReference>
<evidence type="ECO:0000259" key="2">
    <source>
        <dbReference type="PROSITE" id="PS51831"/>
    </source>
</evidence>
<dbReference type="EMBL" id="DRBW01000184">
    <property type="protein sequence ID" value="HDM90517.1"/>
    <property type="molecule type" value="Genomic_DNA"/>
</dbReference>
<dbReference type="InterPro" id="IPR029016">
    <property type="entry name" value="GAF-like_dom_sf"/>
</dbReference>
<dbReference type="Pfam" id="PF01590">
    <property type="entry name" value="GAF"/>
    <property type="match status" value="2"/>
</dbReference>
<dbReference type="Gene3D" id="3.30.70.270">
    <property type="match status" value="1"/>
</dbReference>
<dbReference type="InterPro" id="IPR000160">
    <property type="entry name" value="GGDEF_dom"/>
</dbReference>
<feature type="domain" description="HD" evidence="2">
    <location>
        <begin position="1094"/>
        <end position="1220"/>
    </location>
</feature>
<evidence type="ECO:0000259" key="3">
    <source>
        <dbReference type="PROSITE" id="PS51832"/>
    </source>
</evidence>
<dbReference type="PANTHER" id="PTHR43155:SF2">
    <property type="entry name" value="CYCLIC DI-GMP PHOSPHODIESTERASE PA4108"/>
    <property type="match status" value="1"/>
</dbReference>
<dbReference type="Pfam" id="PF13185">
    <property type="entry name" value="GAF_2"/>
    <property type="match status" value="2"/>
</dbReference>
<feature type="domain" description="HD" evidence="2">
    <location>
        <begin position="722"/>
        <end position="844"/>
    </location>
</feature>
<dbReference type="Gene3D" id="6.10.340.10">
    <property type="match status" value="1"/>
</dbReference>
<dbReference type="SMART" id="SM00267">
    <property type="entry name" value="GGDEF"/>
    <property type="match status" value="1"/>
</dbReference>
<dbReference type="InterPro" id="IPR003018">
    <property type="entry name" value="GAF"/>
</dbReference>
<dbReference type="CDD" id="cd00077">
    <property type="entry name" value="HDc"/>
    <property type="match status" value="2"/>
</dbReference>
<dbReference type="InterPro" id="IPR029787">
    <property type="entry name" value="Nucleotide_cyclase"/>
</dbReference>
<dbReference type="Pfam" id="PF00990">
    <property type="entry name" value="GGDEF"/>
    <property type="match status" value="1"/>
</dbReference>
<dbReference type="PROSITE" id="PS51831">
    <property type="entry name" value="HD"/>
    <property type="match status" value="2"/>
</dbReference>
<dbReference type="Proteomes" id="UP000885931">
    <property type="component" value="Unassembled WGS sequence"/>
</dbReference>
<dbReference type="SMART" id="SM00065">
    <property type="entry name" value="GAF"/>
    <property type="match status" value="4"/>
</dbReference>
<dbReference type="PROSITE" id="PS50887">
    <property type="entry name" value="GGDEF"/>
    <property type="match status" value="1"/>
</dbReference>
<sequence>MKLFRKFALALSMLLLLVGAGLLLSSNISLKRHVLLFNYLLLKRESEAAYNSVKKVYLENRGAGLERLRKLALEELKRNDAKFFVVDEAGKIIQAPDEMHKLIGSHVTVDLRGEKFREIEPFTMESPLDGKSLKVSLRYFPPLKWYVGSITDEGKVLGPIHFEKNLAVSSILLALLFLLISLLYLTRNIFVKPLSKLASSIRFLQEGKQPASGITARKDIFGEIARRFSRLTRNLDIREKRLQGIGRLVLELIYEEDENKFLKKTAEETQKLFEADLALIAVKTPGEREMLIKAAAGLNAESFAGKKFKIEEIPVLDSVLSGGITLREPVREDHFGLELKGGTIMASPLKSGERILGCIAVIRRERDSFTRDDLHYLRVFANNVALAYIKSISHSELKSLIKISKRLRAELDLSKVFMEVDLAARGLLGADIIEIWMYGDGRPNRIFTTDTEKVLDSDEFREFAEETGRKLMAEGEPICFEEIPLRRSARGTGFPRSALFVPLYEREITTGHLDIYHLRRRRYAREEIELAQALGDQISIALMNSRILKNLEEHRKQLSLLLDISQSFTRGEELQDILEKSLTLSKDLLGMDAGIIAAVTHEGAIKSCSGIPAGYLAELLPGQILDGEIPERLLNKLRESGLHLVNLSPLSTQENGDKAGFIAFFSRGELQLDPSQIRFLKSLANQLSIGISALERAKELRKLSKQVVLSLSKAVELSDPYTRGHSERVAEYAVSIGKALGLEAQELETLEYAALLHDIGKVGIPYVILLKPGSLSVSEWEIVKLHPILSYMVLKNIFSFKEAADWVRYHHERYDGTGYPSGLKGESIPLGSRIIAVADAFDALTTDRPYRSKLSTRDAKRVLREGAGIQWDPEIVRIALKVLKPKRELHENPLLAELDQIRYRSTITFYRLPVLYSIISKFWEGMSLDEILDTTLWELLRSLRLEKGLIQLFEKDGLKVKASFGFSAQNIEKLKSLSLSEMENILATGLNGIGIPTEYREFSRIADHPDLKNLKVIISVPIKSSKGEPIYGYISIMSSRERKFTEEEKKFVESVADHLALIIENKTYQELKRYSSYDIVKTLIRAMEIKGINVKGHSERVAFIAREIGRELGFNEEKLNKLYQAGLLHDIGKIVIPDTILAKAEVGLKYLDPEERKIVELHPVFGATLIEEISALRELAPWIRYHSERYDGSGFPEGLKGEKIPLEARILSLAETFDAIVSRKGEGKISSMKAALKRLEELREKWDPQVLEAAKKVIPKIFKRIPKSAPAEFSPMDSFRKEAFFAMRRLIVLYRISEEIKNLKNLDQFLDEVLEVIQEVSKHQILTIFVRDQDGNLRVAADRGLPVSLRGLVIGRGKGIVGLVAETKKSILVNDTGAEDRYIAPAGMKTGSELAVPLLLGDDLIGVLDVENREKNSFTGEDLRFYEALSAYLATAVELAMKYREMESAVLSDRLTGAHTFRSLELKLEDLKKNVFTIAFIDLDGLKAINDRYGHPAGDEVLKTLVKVLKENLRKDDMVVRYGGDEFILVLPGTTKEEAKNHLDNLLRYITKLSVLLDEVILPFPGFSYGLATYPMDGTDLQTLIRVADKGLYKVKMSKKS</sequence>
<protein>
    <submittedName>
        <fullName evidence="4">HD domain-containing protein</fullName>
    </submittedName>
</protein>
<reference evidence="4" key="1">
    <citation type="journal article" date="2020" name="mSystems">
        <title>Genome- and Community-Level Interaction Insights into Carbon Utilization and Element Cycling Functions of Hydrothermarchaeota in Hydrothermal Sediment.</title>
        <authorList>
            <person name="Zhou Z."/>
            <person name="Liu Y."/>
            <person name="Xu W."/>
            <person name="Pan J."/>
            <person name="Luo Z.H."/>
            <person name="Li M."/>
        </authorList>
    </citation>
    <scope>NUCLEOTIDE SEQUENCE [LARGE SCALE GENOMIC DNA]</scope>
    <source>
        <strain evidence="4">HyVt-237</strain>
    </source>
</reference>
<dbReference type="InterPro" id="IPR003607">
    <property type="entry name" value="HD/PDEase_dom"/>
</dbReference>
<evidence type="ECO:0000259" key="1">
    <source>
        <dbReference type="PROSITE" id="PS50887"/>
    </source>
</evidence>
<dbReference type="InterPro" id="IPR043128">
    <property type="entry name" value="Rev_trsase/Diguanyl_cyclase"/>
</dbReference>
<dbReference type="PROSITE" id="PS51832">
    <property type="entry name" value="HD_GYP"/>
    <property type="match status" value="2"/>
</dbReference>
<accession>A0A7C0XDB7</accession>
<evidence type="ECO:0000313" key="4">
    <source>
        <dbReference type="EMBL" id="HDM90517.1"/>
    </source>
</evidence>
<dbReference type="Pfam" id="PF13487">
    <property type="entry name" value="HD_5"/>
    <property type="match status" value="2"/>
</dbReference>
<dbReference type="CDD" id="cd01949">
    <property type="entry name" value="GGDEF"/>
    <property type="match status" value="1"/>
</dbReference>
<dbReference type="SUPFAM" id="SSF55781">
    <property type="entry name" value="GAF domain-like"/>
    <property type="match status" value="5"/>
</dbReference>